<evidence type="ECO:0000259" key="2">
    <source>
        <dbReference type="SMART" id="SM00867"/>
    </source>
</evidence>
<proteinExistence type="predicted"/>
<feature type="chain" id="PRO_5032879395" evidence="1">
    <location>
        <begin position="19"/>
        <end position="226"/>
    </location>
</feature>
<feature type="domain" description="Lipid/polyisoprenoid-binding YceI-like" evidence="2">
    <location>
        <begin position="20"/>
        <end position="184"/>
    </location>
</feature>
<feature type="signal peptide" evidence="1">
    <location>
        <begin position="1"/>
        <end position="18"/>
    </location>
</feature>
<sequence>MRRFLPVLLLAAAVPSQAATYLVESRHTQGVVRWDHLGFAFPTAQFARVEGVLVFDPAAPAKASVKVKIPLAAMTSGVPDLDEDLRSDSFFDLAKFPEATFTSRTVEARGHGGYRVGGDLVVHGVTRNVVLEATLNKIGTNPRNGVPSIGFEATTRLKRSDFGLGRFVPQVGDEVEIHVTLQGEEAKPFAAYLRRQAADAANDADRKQYETAAAEAEAIAAKAATD</sequence>
<gene>
    <name evidence="3" type="ORF">FHW12_001378</name>
</gene>
<name>A0A839F4E9_9GAMM</name>
<evidence type="ECO:0000313" key="4">
    <source>
        <dbReference type="Proteomes" id="UP000550401"/>
    </source>
</evidence>
<organism evidence="3 4">
    <name type="scientific">Dokdonella fugitiva</name>
    <dbReference type="NCBI Taxonomy" id="328517"/>
    <lineage>
        <taxon>Bacteria</taxon>
        <taxon>Pseudomonadati</taxon>
        <taxon>Pseudomonadota</taxon>
        <taxon>Gammaproteobacteria</taxon>
        <taxon>Lysobacterales</taxon>
        <taxon>Rhodanobacteraceae</taxon>
        <taxon>Dokdonella</taxon>
    </lineage>
</organism>
<comment type="caution">
    <text evidence="3">The sequence shown here is derived from an EMBL/GenBank/DDBJ whole genome shotgun (WGS) entry which is preliminary data.</text>
</comment>
<dbReference type="PANTHER" id="PTHR34406:SF1">
    <property type="entry name" value="PROTEIN YCEI"/>
    <property type="match status" value="1"/>
</dbReference>
<dbReference type="RefSeq" id="WP_182530257.1">
    <property type="nucleotide sequence ID" value="NZ_JACGXL010000002.1"/>
</dbReference>
<dbReference type="PANTHER" id="PTHR34406">
    <property type="entry name" value="PROTEIN YCEI"/>
    <property type="match status" value="1"/>
</dbReference>
<dbReference type="AlphaFoldDB" id="A0A839F4E9"/>
<reference evidence="3 4" key="1">
    <citation type="submission" date="2020-07" db="EMBL/GenBank/DDBJ databases">
        <title>Genomic Encyclopedia of Type Strains, Phase IV (KMG-V): Genome sequencing to study the core and pangenomes of soil and plant-associated prokaryotes.</title>
        <authorList>
            <person name="Whitman W."/>
        </authorList>
    </citation>
    <scope>NUCLEOTIDE SEQUENCE [LARGE SCALE GENOMIC DNA]</scope>
    <source>
        <strain evidence="3 4">RH2WT43</strain>
    </source>
</reference>
<dbReference type="Pfam" id="PF04264">
    <property type="entry name" value="YceI"/>
    <property type="match status" value="1"/>
</dbReference>
<evidence type="ECO:0000313" key="3">
    <source>
        <dbReference type="EMBL" id="MBA8887164.1"/>
    </source>
</evidence>
<dbReference type="InterPro" id="IPR036761">
    <property type="entry name" value="TTHA0802/YceI-like_sf"/>
</dbReference>
<accession>A0A839F4E9</accession>
<dbReference type="SMART" id="SM00867">
    <property type="entry name" value="YceI"/>
    <property type="match status" value="1"/>
</dbReference>
<dbReference type="Gene3D" id="2.40.128.110">
    <property type="entry name" value="Lipid/polyisoprenoid-binding, YceI-like"/>
    <property type="match status" value="1"/>
</dbReference>
<protein>
    <submittedName>
        <fullName evidence="3">Polyisoprenoid-binding protein YceI</fullName>
    </submittedName>
</protein>
<keyword evidence="1" id="KW-0732">Signal</keyword>
<dbReference type="Proteomes" id="UP000550401">
    <property type="component" value="Unassembled WGS sequence"/>
</dbReference>
<evidence type="ECO:0000256" key="1">
    <source>
        <dbReference type="SAM" id="SignalP"/>
    </source>
</evidence>
<keyword evidence="4" id="KW-1185">Reference proteome</keyword>
<dbReference type="InterPro" id="IPR007372">
    <property type="entry name" value="Lipid/polyisoprenoid-bd_YceI"/>
</dbReference>
<dbReference type="SUPFAM" id="SSF101874">
    <property type="entry name" value="YceI-like"/>
    <property type="match status" value="1"/>
</dbReference>
<dbReference type="EMBL" id="JACGXL010000002">
    <property type="protein sequence ID" value="MBA8887164.1"/>
    <property type="molecule type" value="Genomic_DNA"/>
</dbReference>